<feature type="domain" description="C2H2-type" evidence="11">
    <location>
        <begin position="714"/>
        <end position="741"/>
    </location>
</feature>
<dbReference type="InterPro" id="IPR013087">
    <property type="entry name" value="Znf_C2H2_type"/>
</dbReference>
<evidence type="ECO:0000256" key="3">
    <source>
        <dbReference type="ARBA" id="ARBA00022737"/>
    </source>
</evidence>
<keyword evidence="2" id="KW-0479">Metal-binding</keyword>
<feature type="compositionally biased region" description="Basic and acidic residues" evidence="10">
    <location>
        <begin position="1"/>
        <end position="12"/>
    </location>
</feature>
<dbReference type="InterPro" id="IPR036236">
    <property type="entry name" value="Znf_C2H2_sf"/>
</dbReference>
<evidence type="ECO:0000256" key="2">
    <source>
        <dbReference type="ARBA" id="ARBA00022723"/>
    </source>
</evidence>
<feature type="region of interest" description="Disordered" evidence="10">
    <location>
        <begin position="674"/>
        <end position="713"/>
    </location>
</feature>
<dbReference type="SUPFAM" id="SSF57667">
    <property type="entry name" value="beta-beta-alpha zinc fingers"/>
    <property type="match status" value="2"/>
</dbReference>
<name>A0ABQ8CZ91_BRANA</name>
<evidence type="ECO:0000256" key="8">
    <source>
        <dbReference type="ARBA" id="ARBA00023242"/>
    </source>
</evidence>
<gene>
    <name evidence="12" type="ORF">HID58_022427</name>
</gene>
<dbReference type="PROSITE" id="PS50157">
    <property type="entry name" value="ZINC_FINGER_C2H2_2"/>
    <property type="match status" value="4"/>
</dbReference>
<dbReference type="PANTHER" id="PTHR26374">
    <property type="entry name" value="ZINC FINGER PROTEIN ZAT5"/>
    <property type="match status" value="1"/>
</dbReference>
<dbReference type="CDD" id="cd10910">
    <property type="entry name" value="PIN_limkain_b1_N_like"/>
    <property type="match status" value="1"/>
</dbReference>
<dbReference type="PROSITE" id="PS00028">
    <property type="entry name" value="ZINC_FINGER_C2H2_1"/>
    <property type="match status" value="4"/>
</dbReference>
<comment type="subcellular location">
    <subcellularLocation>
        <location evidence="1">Nucleus</location>
    </subcellularLocation>
</comment>
<sequence length="797" mass="87380">MVARSENLDRTVEGTAGNNEKLERTVEDKAANCLMLLSRIGENGGGGRESRVYRCKTCMKEFSSFQSLGGHRASHNKHVNNSSSDEQSSLSSGSIAKTKRKTTNTTRSHPCPICDVDFPIGQALGGHMRKHRNEEEASGALVTRSFLPEAATSMITTLKKSSSGKRVACFDLGPDSVESSINLNLELGSLEEKEMMMKKVRKATPELATSKTIVWWDMDSCPLPNGYEPSRVGPRIDTELKNQGYNGPLTIIGIGNLEGVPHDFLKALSSGGVVIKQLPLGSDMMSCVRRALFSREPRFEPPLSMMLITAVHAELLEDVICVFFNRGPRYNLLLAFTAVTEHADPEPPTLLVDNFGGEWVWDRLGLLKDPGSPNYDTRRQDTGCELHCCGLCDDFSSDSFDDFKAHLDSPQHADKSYLAKVEAKRREFVTWFGLMILPSLRRQGKKFKAAFLCKASSLKKNATAKPKKPSKASFSNKSTDFSLTTLTCKDILHLFFPLSKKLAIAEEAECSLPKNAATTIYTMVPASAQGLTMGSRRDAKYCLCKSTAKLAWFLHHSSWHCSESLMLCRDLVLTLHHLDLALTLVSTALGTIEFIGKASPSLAGKPETRSENLDRTVEGTAGNNEKLERTVEDKAANCLMLLSRIGENGGGGRESRVYRCKTCMKEFSSFQSLGGHRASHNKHVNNSSSDEQSSLSSGSIAKTKRKTTNTTRSHPCPICDVDFPIGQALGGHMRKHRNEEEASGALVTRSFFPEAATSMITTLKKSSSGKRVACFDLGPDSVESSINLNLELGSSMY</sequence>
<feature type="domain" description="C2H2-type" evidence="11">
    <location>
        <begin position="658"/>
        <end position="685"/>
    </location>
</feature>
<evidence type="ECO:0000259" key="11">
    <source>
        <dbReference type="PROSITE" id="PS50157"/>
    </source>
</evidence>
<feature type="domain" description="C2H2-type" evidence="11">
    <location>
        <begin position="109"/>
        <end position="136"/>
    </location>
</feature>
<dbReference type="PANTHER" id="PTHR26374:SF388">
    <property type="entry name" value="ZINC FINGER PROTEIN ZAT7-RELATED"/>
    <property type="match status" value="1"/>
</dbReference>
<evidence type="ECO:0000256" key="4">
    <source>
        <dbReference type="ARBA" id="ARBA00022771"/>
    </source>
</evidence>
<feature type="region of interest" description="Disordered" evidence="10">
    <location>
        <begin position="67"/>
        <end position="108"/>
    </location>
</feature>
<dbReference type="SMART" id="SM00355">
    <property type="entry name" value="ZnF_C2H2"/>
    <property type="match status" value="5"/>
</dbReference>
<evidence type="ECO:0000256" key="6">
    <source>
        <dbReference type="ARBA" id="ARBA00023015"/>
    </source>
</evidence>
<dbReference type="Pfam" id="PF13912">
    <property type="entry name" value="zf-C2H2_6"/>
    <property type="match status" value="4"/>
</dbReference>
<keyword evidence="6" id="KW-0805">Transcription regulation</keyword>
<protein>
    <recommendedName>
        <fullName evidence="11">C2H2-type domain-containing protein</fullName>
    </recommendedName>
</protein>
<keyword evidence="7" id="KW-0804">Transcription</keyword>
<dbReference type="EMBL" id="JAGKQM010000006">
    <property type="protein sequence ID" value="KAH0922409.1"/>
    <property type="molecule type" value="Genomic_DNA"/>
</dbReference>
<keyword evidence="13" id="KW-1185">Reference proteome</keyword>
<dbReference type="Proteomes" id="UP000824890">
    <property type="component" value="Unassembled WGS sequence"/>
</dbReference>
<evidence type="ECO:0000256" key="1">
    <source>
        <dbReference type="ARBA" id="ARBA00004123"/>
    </source>
</evidence>
<keyword evidence="3" id="KW-0677">Repeat</keyword>
<keyword evidence="5" id="KW-0862">Zinc</keyword>
<keyword evidence="8" id="KW-0539">Nucleus</keyword>
<comment type="caution">
    <text evidence="12">The sequence shown here is derived from an EMBL/GenBank/DDBJ whole genome shotgun (WGS) entry which is preliminary data.</text>
</comment>
<evidence type="ECO:0000313" key="12">
    <source>
        <dbReference type="EMBL" id="KAH0922409.1"/>
    </source>
</evidence>
<feature type="region of interest" description="Disordered" evidence="10">
    <location>
        <begin position="601"/>
        <end position="624"/>
    </location>
</feature>
<accession>A0ABQ8CZ91</accession>
<feature type="compositionally biased region" description="Low complexity" evidence="10">
    <location>
        <begin position="82"/>
        <end position="94"/>
    </location>
</feature>
<feature type="compositionally biased region" description="Basic and acidic residues" evidence="10">
    <location>
        <begin position="606"/>
        <end position="617"/>
    </location>
</feature>
<evidence type="ECO:0000256" key="5">
    <source>
        <dbReference type="ARBA" id="ARBA00022833"/>
    </source>
</evidence>
<feature type="region of interest" description="Disordered" evidence="10">
    <location>
        <begin position="1"/>
        <end position="23"/>
    </location>
</feature>
<organism evidence="12 13">
    <name type="scientific">Brassica napus</name>
    <name type="common">Rape</name>
    <dbReference type="NCBI Taxonomy" id="3708"/>
    <lineage>
        <taxon>Eukaryota</taxon>
        <taxon>Viridiplantae</taxon>
        <taxon>Streptophyta</taxon>
        <taxon>Embryophyta</taxon>
        <taxon>Tracheophyta</taxon>
        <taxon>Spermatophyta</taxon>
        <taxon>Magnoliopsida</taxon>
        <taxon>eudicotyledons</taxon>
        <taxon>Gunneridae</taxon>
        <taxon>Pentapetalae</taxon>
        <taxon>rosids</taxon>
        <taxon>malvids</taxon>
        <taxon>Brassicales</taxon>
        <taxon>Brassicaceae</taxon>
        <taxon>Brassiceae</taxon>
        <taxon>Brassica</taxon>
    </lineage>
</organism>
<evidence type="ECO:0000313" key="13">
    <source>
        <dbReference type="Proteomes" id="UP000824890"/>
    </source>
</evidence>
<reference evidence="12 13" key="1">
    <citation type="submission" date="2021-05" db="EMBL/GenBank/DDBJ databases">
        <title>Genome Assembly of Synthetic Allotetraploid Brassica napus Reveals Homoeologous Exchanges between Subgenomes.</title>
        <authorList>
            <person name="Davis J.T."/>
        </authorList>
    </citation>
    <scope>NUCLEOTIDE SEQUENCE [LARGE SCALE GENOMIC DNA]</scope>
    <source>
        <strain evidence="13">cv. Da-Ae</strain>
        <tissue evidence="12">Seedling</tissue>
    </source>
</reference>
<feature type="domain" description="C2H2-type" evidence="11">
    <location>
        <begin position="53"/>
        <end position="80"/>
    </location>
</feature>
<proteinExistence type="predicted"/>
<evidence type="ECO:0000256" key="7">
    <source>
        <dbReference type="ARBA" id="ARBA00023163"/>
    </source>
</evidence>
<dbReference type="Gene3D" id="3.30.160.60">
    <property type="entry name" value="Classic Zinc Finger"/>
    <property type="match status" value="2"/>
</dbReference>
<evidence type="ECO:0000256" key="9">
    <source>
        <dbReference type="PROSITE-ProRule" id="PRU00042"/>
    </source>
</evidence>
<evidence type="ECO:0000256" key="10">
    <source>
        <dbReference type="SAM" id="MobiDB-lite"/>
    </source>
</evidence>
<feature type="compositionally biased region" description="Low complexity" evidence="10">
    <location>
        <begin position="687"/>
        <end position="699"/>
    </location>
</feature>
<keyword evidence="4 9" id="KW-0863">Zinc-finger</keyword>